<feature type="transmembrane region" description="Helical" evidence="6">
    <location>
        <begin position="171"/>
        <end position="189"/>
    </location>
</feature>
<reference evidence="9 10" key="1">
    <citation type="submission" date="2019-11" db="EMBL/GenBank/DDBJ databases">
        <authorList>
            <person name="Cho J.-C."/>
        </authorList>
    </citation>
    <scope>NUCLEOTIDE SEQUENCE [LARGE SCALE GENOMIC DNA]</scope>
    <source>
        <strain evidence="8 9">JH1073</strain>
        <strain evidence="7 10">JH702</strain>
    </source>
</reference>
<evidence type="ECO:0000256" key="5">
    <source>
        <dbReference type="ARBA" id="ARBA00023136"/>
    </source>
</evidence>
<feature type="transmembrane region" description="Helical" evidence="6">
    <location>
        <begin position="88"/>
        <end position="105"/>
    </location>
</feature>
<dbReference type="AlphaFoldDB" id="A0AAJ5ZGC6"/>
<sequence>MDGGSAPKLIDSFGEFASAWDFTSPPAVIFLLLAAVYTVGTLRLATRSENDSKFWSKVAASIFGFVLIAIAIAGPLDYFSGELFAAHMSQHIVIAMFAAPLLLVARPMPSYIWALPRPFRIGAGTALTGSGVLVRVITILTKPLVALPLFIGTLYGWHIPAAYNGSLENEWVHLFMHFTMFTTAILFWWPIVGPPPIRTQLSHPQRIVYLLLAVTPTSLLAAIITLTGSVLYTFYLDQPGHFTWSTMEDQRIGGLLMWIPGNFVYLATLTVLFFRWFSHEERKSSRVIRRRPPPRSK</sequence>
<feature type="transmembrane region" description="Helical" evidence="6">
    <location>
        <begin position="27"/>
        <end position="46"/>
    </location>
</feature>
<keyword evidence="3 6" id="KW-0812">Transmembrane</keyword>
<dbReference type="Proteomes" id="UP001321249">
    <property type="component" value="Unassembled WGS sequence"/>
</dbReference>
<evidence type="ECO:0000256" key="2">
    <source>
        <dbReference type="ARBA" id="ARBA00022475"/>
    </source>
</evidence>
<evidence type="ECO:0008006" key="11">
    <source>
        <dbReference type="Google" id="ProtNLM"/>
    </source>
</evidence>
<organism evidence="8 9">
    <name type="scientific">Candidatus Lucifugimonas marina</name>
    <dbReference type="NCBI Taxonomy" id="3038979"/>
    <lineage>
        <taxon>Bacteria</taxon>
        <taxon>Bacillati</taxon>
        <taxon>Chloroflexota</taxon>
        <taxon>Dehalococcoidia</taxon>
        <taxon>SAR202 cluster</taxon>
        <taxon>Candidatus Lucifugimonadales</taxon>
        <taxon>Candidatus Lucifugimonadaceae</taxon>
        <taxon>Candidatus Lucifugimonas</taxon>
    </lineage>
</organism>
<feature type="transmembrane region" description="Helical" evidence="6">
    <location>
        <begin position="126"/>
        <end position="151"/>
    </location>
</feature>
<keyword evidence="4 6" id="KW-1133">Transmembrane helix</keyword>
<dbReference type="RefSeq" id="WP_342826647.1">
    <property type="nucleotide sequence ID" value="NZ_CP046146.1"/>
</dbReference>
<accession>A0AAJ5ZGC6</accession>
<keyword evidence="2" id="KW-1003">Cell membrane</keyword>
<evidence type="ECO:0000256" key="4">
    <source>
        <dbReference type="ARBA" id="ARBA00022989"/>
    </source>
</evidence>
<name>A0AAJ5ZGC6_9CHLR</name>
<dbReference type="GO" id="GO:0005886">
    <property type="term" value="C:plasma membrane"/>
    <property type="evidence" value="ECO:0007669"/>
    <property type="project" value="UniProtKB-SubCell"/>
</dbReference>
<dbReference type="Proteomes" id="UP001219901">
    <property type="component" value="Chromosome"/>
</dbReference>
<gene>
    <name evidence="7" type="ORF">GKO46_12510</name>
    <name evidence="8" type="ORF">GKO48_13095</name>
</gene>
<keyword evidence="5 6" id="KW-0472">Membrane</keyword>
<protein>
    <recommendedName>
        <fullName evidence="11">Cytochrome c oxidase assembly protein</fullName>
    </recommendedName>
</protein>
<evidence type="ECO:0000313" key="10">
    <source>
        <dbReference type="Proteomes" id="UP001321249"/>
    </source>
</evidence>
<dbReference type="EMBL" id="CP046147">
    <property type="protein sequence ID" value="WFG40495.1"/>
    <property type="molecule type" value="Genomic_DNA"/>
</dbReference>
<evidence type="ECO:0000313" key="7">
    <source>
        <dbReference type="EMBL" id="MDG0867889.1"/>
    </source>
</evidence>
<keyword evidence="9" id="KW-1185">Reference proteome</keyword>
<evidence type="ECO:0000313" key="9">
    <source>
        <dbReference type="Proteomes" id="UP001219901"/>
    </source>
</evidence>
<comment type="subcellular location">
    <subcellularLocation>
        <location evidence="1">Cell membrane</location>
        <topology evidence="1">Multi-pass membrane protein</topology>
    </subcellularLocation>
</comment>
<feature type="transmembrane region" description="Helical" evidence="6">
    <location>
        <begin position="58"/>
        <end position="76"/>
    </location>
</feature>
<dbReference type="InterPro" id="IPR019108">
    <property type="entry name" value="Caa3_assmbl_CtaG-rel"/>
</dbReference>
<dbReference type="Pfam" id="PF09678">
    <property type="entry name" value="Caa3_CtaG"/>
    <property type="match status" value="1"/>
</dbReference>
<dbReference type="EMBL" id="WMBE01000004">
    <property type="protein sequence ID" value="MDG0867889.1"/>
    <property type="molecule type" value="Genomic_DNA"/>
</dbReference>
<feature type="transmembrane region" description="Helical" evidence="6">
    <location>
        <begin position="209"/>
        <end position="235"/>
    </location>
</feature>
<evidence type="ECO:0000256" key="3">
    <source>
        <dbReference type="ARBA" id="ARBA00022692"/>
    </source>
</evidence>
<reference evidence="8" key="2">
    <citation type="journal article" date="2023" name="Nat. Commun.">
        <title>Cultivation of marine bacteria of the SAR202 clade.</title>
        <authorList>
            <person name="Lim Y."/>
            <person name="Seo J.H."/>
            <person name="Giovannoni S.J."/>
            <person name="Kang I."/>
            <person name="Cho J.C."/>
        </authorList>
    </citation>
    <scope>NUCLEOTIDE SEQUENCE</scope>
    <source>
        <strain evidence="8">JH1073</strain>
    </source>
</reference>
<evidence type="ECO:0000313" key="8">
    <source>
        <dbReference type="EMBL" id="WFG40495.1"/>
    </source>
</evidence>
<reference evidence="9" key="3">
    <citation type="submission" date="2023-06" db="EMBL/GenBank/DDBJ databases">
        <title>Pangenomics reveal diversification of enzyme families and niche specialization in globally abundant SAR202 bacteria.</title>
        <authorList>
            <person name="Saw J.H.W."/>
        </authorList>
    </citation>
    <scope>NUCLEOTIDE SEQUENCE [LARGE SCALE GENOMIC DNA]</scope>
    <source>
        <strain evidence="9">JH1073</strain>
    </source>
</reference>
<evidence type="ECO:0000256" key="6">
    <source>
        <dbReference type="SAM" id="Phobius"/>
    </source>
</evidence>
<feature type="transmembrane region" description="Helical" evidence="6">
    <location>
        <begin position="255"/>
        <end position="277"/>
    </location>
</feature>
<proteinExistence type="predicted"/>
<evidence type="ECO:0000256" key="1">
    <source>
        <dbReference type="ARBA" id="ARBA00004651"/>
    </source>
</evidence>